<gene>
    <name evidence="1" type="ORF">M0R45_009877</name>
</gene>
<evidence type="ECO:0000313" key="1">
    <source>
        <dbReference type="EMBL" id="KAK9944304.1"/>
    </source>
</evidence>
<name>A0AAW1Y5Q8_RUBAR</name>
<evidence type="ECO:0000313" key="2">
    <source>
        <dbReference type="Proteomes" id="UP001457282"/>
    </source>
</evidence>
<dbReference type="Proteomes" id="UP001457282">
    <property type="component" value="Unassembled WGS sequence"/>
</dbReference>
<dbReference type="EMBL" id="JBEDUW010000002">
    <property type="protein sequence ID" value="KAK9944304.1"/>
    <property type="molecule type" value="Genomic_DNA"/>
</dbReference>
<proteinExistence type="predicted"/>
<comment type="caution">
    <text evidence="1">The sequence shown here is derived from an EMBL/GenBank/DDBJ whole genome shotgun (WGS) entry which is preliminary data.</text>
</comment>
<organism evidence="1 2">
    <name type="scientific">Rubus argutus</name>
    <name type="common">Southern blackberry</name>
    <dbReference type="NCBI Taxonomy" id="59490"/>
    <lineage>
        <taxon>Eukaryota</taxon>
        <taxon>Viridiplantae</taxon>
        <taxon>Streptophyta</taxon>
        <taxon>Embryophyta</taxon>
        <taxon>Tracheophyta</taxon>
        <taxon>Spermatophyta</taxon>
        <taxon>Magnoliopsida</taxon>
        <taxon>eudicotyledons</taxon>
        <taxon>Gunneridae</taxon>
        <taxon>Pentapetalae</taxon>
        <taxon>rosids</taxon>
        <taxon>fabids</taxon>
        <taxon>Rosales</taxon>
        <taxon>Rosaceae</taxon>
        <taxon>Rosoideae</taxon>
        <taxon>Rosoideae incertae sedis</taxon>
        <taxon>Rubus</taxon>
    </lineage>
</organism>
<reference evidence="1 2" key="1">
    <citation type="journal article" date="2023" name="G3 (Bethesda)">
        <title>A chromosome-length genome assembly and annotation of blackberry (Rubus argutus, cv. 'Hillquist').</title>
        <authorList>
            <person name="Bruna T."/>
            <person name="Aryal R."/>
            <person name="Dudchenko O."/>
            <person name="Sargent D.J."/>
            <person name="Mead D."/>
            <person name="Buti M."/>
            <person name="Cavallini A."/>
            <person name="Hytonen T."/>
            <person name="Andres J."/>
            <person name="Pham M."/>
            <person name="Weisz D."/>
            <person name="Mascagni F."/>
            <person name="Usai G."/>
            <person name="Natali L."/>
            <person name="Bassil N."/>
            <person name="Fernandez G.E."/>
            <person name="Lomsadze A."/>
            <person name="Armour M."/>
            <person name="Olukolu B."/>
            <person name="Poorten T."/>
            <person name="Britton C."/>
            <person name="Davik J."/>
            <person name="Ashrafi H."/>
            <person name="Aiden E.L."/>
            <person name="Borodovsky M."/>
            <person name="Worthington M."/>
        </authorList>
    </citation>
    <scope>NUCLEOTIDE SEQUENCE [LARGE SCALE GENOMIC DNA]</scope>
    <source>
        <strain evidence="1">PI 553951</strain>
    </source>
</reference>
<protein>
    <submittedName>
        <fullName evidence="1">Uncharacterized protein</fullName>
    </submittedName>
</protein>
<sequence>MVSQRRLMRSRAVDIMSDGRQGLGTAEGVRRGRGGDGGWMGFVSWVMGEEVVARLSCRFVSFDWWYG</sequence>
<dbReference type="AlphaFoldDB" id="A0AAW1Y5Q8"/>
<accession>A0AAW1Y5Q8</accession>
<keyword evidence="2" id="KW-1185">Reference proteome</keyword>